<name>A0A225CL38_CLAMM</name>
<organism evidence="1 2">
    <name type="scientific">Clavibacter michiganensis subsp. michiganensis</name>
    <dbReference type="NCBI Taxonomy" id="33013"/>
    <lineage>
        <taxon>Bacteria</taxon>
        <taxon>Bacillati</taxon>
        <taxon>Actinomycetota</taxon>
        <taxon>Actinomycetes</taxon>
        <taxon>Micrococcales</taxon>
        <taxon>Microbacteriaceae</taxon>
        <taxon>Clavibacter</taxon>
    </lineage>
</organism>
<evidence type="ECO:0008006" key="3">
    <source>
        <dbReference type="Google" id="ProtNLM"/>
    </source>
</evidence>
<dbReference type="Pfam" id="PF11196">
    <property type="entry name" value="DUF2834"/>
    <property type="match status" value="1"/>
</dbReference>
<dbReference type="EMBL" id="MDHH01000008">
    <property type="protein sequence ID" value="OUE00507.1"/>
    <property type="molecule type" value="Genomic_DNA"/>
</dbReference>
<keyword evidence="2" id="KW-1185">Reference proteome</keyword>
<protein>
    <recommendedName>
        <fullName evidence="3">DUF2834 domain-containing protein</fullName>
    </recommendedName>
</protein>
<proteinExistence type="predicted"/>
<evidence type="ECO:0000313" key="1">
    <source>
        <dbReference type="EMBL" id="OUE00507.1"/>
    </source>
</evidence>
<evidence type="ECO:0000313" key="2">
    <source>
        <dbReference type="Proteomes" id="UP000195062"/>
    </source>
</evidence>
<sequence length="115" mass="12541">MTYRWRRPTPLAVVHLVLALAGVVVTWTYNITAITSGRDYLGDWFGSGPSVSSLTADVLIAAIAAVVFILVEGRRLGIRFAWIFVVLIPLVALAFALPLFLGVREMRVRTEGSPG</sequence>
<dbReference type="InterPro" id="IPR021362">
    <property type="entry name" value="DUF2834"/>
</dbReference>
<dbReference type="OMA" id="CFANHAV"/>
<reference evidence="1 2" key="1">
    <citation type="submission" date="2016-08" db="EMBL/GenBank/DDBJ databases">
        <title>Genome sequence of Clavibacter michiganensis subsp. michiganensis strain CASJ007.</title>
        <authorList>
            <person name="Thapa S.P."/>
            <person name="Coaker G."/>
        </authorList>
    </citation>
    <scope>NUCLEOTIDE SEQUENCE [LARGE SCALE GENOMIC DNA]</scope>
    <source>
        <strain evidence="1">CASJ007</strain>
    </source>
</reference>
<accession>A0A225CL38</accession>
<dbReference type="RefSeq" id="WP_012037621.1">
    <property type="nucleotide sequence ID" value="NZ_CP033724.1"/>
</dbReference>
<dbReference type="AlphaFoldDB" id="A0A225CL38"/>
<dbReference type="Proteomes" id="UP000195062">
    <property type="component" value="Unassembled WGS sequence"/>
</dbReference>
<comment type="caution">
    <text evidence="1">The sequence shown here is derived from an EMBL/GenBank/DDBJ whole genome shotgun (WGS) entry which is preliminary data.</text>
</comment>
<dbReference type="GeneID" id="92946899"/>
<gene>
    <name evidence="1" type="ORF">CMMCAS07_19085</name>
</gene>